<dbReference type="Proteomes" id="UP000247409">
    <property type="component" value="Unassembled WGS sequence"/>
</dbReference>
<protein>
    <submittedName>
        <fullName evidence="1">Uncharacterized protein</fullName>
    </submittedName>
</protein>
<keyword evidence="2" id="KW-1185">Reference proteome</keyword>
<evidence type="ECO:0000313" key="1">
    <source>
        <dbReference type="EMBL" id="PXF43880.1"/>
    </source>
</evidence>
<gene>
    <name evidence="1" type="ORF">BWQ96_06346</name>
</gene>
<dbReference type="InterPro" id="IPR012341">
    <property type="entry name" value="6hp_glycosidase-like_sf"/>
</dbReference>
<dbReference type="GO" id="GO:0005975">
    <property type="term" value="P:carbohydrate metabolic process"/>
    <property type="evidence" value="ECO:0007669"/>
    <property type="project" value="InterPro"/>
</dbReference>
<evidence type="ECO:0000313" key="2">
    <source>
        <dbReference type="Proteomes" id="UP000247409"/>
    </source>
</evidence>
<dbReference type="InterPro" id="IPR008928">
    <property type="entry name" value="6-hairpin_glycosidase_sf"/>
</dbReference>
<reference evidence="1 2" key="1">
    <citation type="journal article" date="2018" name="Mol. Biol. Evol.">
        <title>Analysis of the draft genome of the red seaweed Gracilariopsis chorda provides insights into genome size evolution in Rhodophyta.</title>
        <authorList>
            <person name="Lee J."/>
            <person name="Yang E.C."/>
            <person name="Graf L."/>
            <person name="Yang J.H."/>
            <person name="Qiu H."/>
            <person name="Zel Zion U."/>
            <person name="Chan C.X."/>
            <person name="Stephens T.G."/>
            <person name="Weber A.P.M."/>
            <person name="Boo G.H."/>
            <person name="Boo S.M."/>
            <person name="Kim K.M."/>
            <person name="Shin Y."/>
            <person name="Jung M."/>
            <person name="Lee S.J."/>
            <person name="Yim H.S."/>
            <person name="Lee J.H."/>
            <person name="Bhattacharya D."/>
            <person name="Yoon H.S."/>
        </authorList>
    </citation>
    <scope>NUCLEOTIDE SEQUENCE [LARGE SCALE GENOMIC DNA]</scope>
    <source>
        <strain evidence="1 2">SKKU-2015</strain>
        <tissue evidence="1">Whole body</tissue>
    </source>
</reference>
<dbReference type="SUPFAM" id="SSF48208">
    <property type="entry name" value="Six-hairpin glycosidases"/>
    <property type="match status" value="1"/>
</dbReference>
<dbReference type="OrthoDB" id="4778at2759"/>
<dbReference type="Gene3D" id="1.50.10.10">
    <property type="match status" value="1"/>
</dbReference>
<proteinExistence type="predicted"/>
<dbReference type="AlphaFoldDB" id="A0A2V3IRY1"/>
<organism evidence="1 2">
    <name type="scientific">Gracilariopsis chorda</name>
    <dbReference type="NCBI Taxonomy" id="448386"/>
    <lineage>
        <taxon>Eukaryota</taxon>
        <taxon>Rhodophyta</taxon>
        <taxon>Florideophyceae</taxon>
        <taxon>Rhodymeniophycidae</taxon>
        <taxon>Gracilariales</taxon>
        <taxon>Gracilariaceae</taxon>
        <taxon>Gracilariopsis</taxon>
    </lineage>
</organism>
<comment type="caution">
    <text evidence="1">The sequence shown here is derived from an EMBL/GenBank/DDBJ whole genome shotgun (WGS) entry which is preliminary data.</text>
</comment>
<dbReference type="EMBL" id="NBIV01000108">
    <property type="protein sequence ID" value="PXF43880.1"/>
    <property type="molecule type" value="Genomic_DNA"/>
</dbReference>
<accession>A0A2V3IRY1</accession>
<name>A0A2V3IRY1_9FLOR</name>
<sequence>MARWTTCVTTRPLSIQLAPPRPDPVLPLPESSPSTIEIAGLEAVVIVSFTNRGLRSAKAVFPTRMANPTHPRGYLQTSLHFDIHISPSFVRYDGVSVSFVVEGEEAVTQSIYASPSQPVVYSNYTYAKPQVSAELVRKSSMSKLPRQGDYDLYRHEVWISGTCLQIKYTCLQSHPLSAAFADLALRKNLIYDWTSPVSLQCPESSISLMIHFAKIRAQESIFKAPKLGLVHSPGGDMFYSGVWCNDQAEYAAPALAFLGAPKSRAREAAINSVLALGKHFDYQSESIPYSVEIDGGYVGRLDRGDAAMFAWGASLLALTIAEENVTARLFPLISFACGILYNKLAQSQSGVIPSQSDELEGRFPTGEENLSTNCLTILAFETAAQVAVEAKDPLLEQEYKASASTLRLNAHRYFACGGERKYAYYKGCPDARGWACLAALAGLPDGQQALEYCLSEMWCDDGVLVSSSNTAVWDRTTLYAIRAAYRCGLVDVATEKLRQYAKKRFTEGPAAPYAVENNDSWAQLAAESALFVRVILEGLLGIEVISDRRLLFTPRSPTSWPSYVVDKVHFADVSLTFRVNVVDDSTYVEVESDSGSCNTEFKDGHLLLRVPRPPTPPELTHLTLQQYATCRMMTLDR</sequence>